<name>A0A2V3U917_9HYPH</name>
<evidence type="ECO:0000313" key="2">
    <source>
        <dbReference type="EMBL" id="PXW59953.1"/>
    </source>
</evidence>
<sequence length="531" mass="55159">MASNPITNLYFFRRKSKAWTAQDLADLARLEAAIRRCGLNIESEHGCSDEGDPWFIFTCVDTEDPIIHIAYIDGFFVIASGFGEPLKDRALGAAVESFLTRHVARLPVAQTPDAASNVVAHPAALLPGLVAPLFVKNLSENLNNSYSTGVPLAPAGNHGWVATAASRLKDQGSFPAAAILLAALAAALHQRGSLGPSNETAFPAEHAMPADVPGHTMDVATSDITHGSAGTGAGTGDVDLHQGSAAQHDVPPRPASAGAPERLQLAEITSGAPHMVATASVGQPAGRVAEGGESPLAAAESVPELQAATDEISDAVKQAIDLMLAGGRSSNSAPDAEPEVQLASLDRAGGHQPELLVADDRSSDAPAAERILAARQSHMPQESYPAGDYPGIDGLSRLPSPVFPEDRTPPEPDHTAGSPTVAEPAPSSPLAPTSPPPVSSVPDTTPTDRIVPSERVISLVENFMDNNRIVHIRGEGGKDAFGQGGGDIVYATSDLHDPPSPEKTFVLTTLAAEDGTHITLIGYLSTDVWLV</sequence>
<dbReference type="RefSeq" id="WP_146227311.1">
    <property type="nucleotide sequence ID" value="NZ_JAHBRY010000001.1"/>
</dbReference>
<evidence type="ECO:0000256" key="1">
    <source>
        <dbReference type="SAM" id="MobiDB-lite"/>
    </source>
</evidence>
<gene>
    <name evidence="2" type="ORF">C7450_1043</name>
</gene>
<accession>A0A2V3U917</accession>
<feature type="compositionally biased region" description="Pro residues" evidence="1">
    <location>
        <begin position="426"/>
        <end position="439"/>
    </location>
</feature>
<dbReference type="Proteomes" id="UP000248021">
    <property type="component" value="Unassembled WGS sequence"/>
</dbReference>
<comment type="caution">
    <text evidence="2">The sequence shown here is derived from an EMBL/GenBank/DDBJ whole genome shotgun (WGS) entry which is preliminary data.</text>
</comment>
<feature type="region of interest" description="Disordered" evidence="1">
    <location>
        <begin position="221"/>
        <end position="259"/>
    </location>
</feature>
<protein>
    <submittedName>
        <fullName evidence="2">Uncharacterized protein</fullName>
    </submittedName>
</protein>
<proteinExistence type="predicted"/>
<feature type="compositionally biased region" description="Basic and acidic residues" evidence="1">
    <location>
        <begin position="404"/>
        <end position="414"/>
    </location>
</feature>
<reference evidence="2 3" key="1">
    <citation type="submission" date="2018-05" db="EMBL/GenBank/DDBJ databases">
        <title>Genomic Encyclopedia of Type Strains, Phase IV (KMG-IV): sequencing the most valuable type-strain genomes for metagenomic binning, comparative biology and taxonomic classification.</title>
        <authorList>
            <person name="Goeker M."/>
        </authorList>
    </citation>
    <scope>NUCLEOTIDE SEQUENCE [LARGE SCALE GENOMIC DNA]</scope>
    <source>
        <strain evidence="2 3">DSM 6462</strain>
    </source>
</reference>
<dbReference type="EMBL" id="QJJK01000004">
    <property type="protein sequence ID" value="PXW59953.1"/>
    <property type="molecule type" value="Genomic_DNA"/>
</dbReference>
<dbReference type="AlphaFoldDB" id="A0A2V3U917"/>
<feature type="region of interest" description="Disordered" evidence="1">
    <location>
        <begin position="375"/>
        <end position="449"/>
    </location>
</feature>
<keyword evidence="3" id="KW-1185">Reference proteome</keyword>
<evidence type="ECO:0000313" key="3">
    <source>
        <dbReference type="Proteomes" id="UP000248021"/>
    </source>
</evidence>
<dbReference type="OrthoDB" id="7182023at2"/>
<organism evidence="2 3">
    <name type="scientific">Chelatococcus asaccharovorans</name>
    <dbReference type="NCBI Taxonomy" id="28210"/>
    <lineage>
        <taxon>Bacteria</taxon>
        <taxon>Pseudomonadati</taxon>
        <taxon>Pseudomonadota</taxon>
        <taxon>Alphaproteobacteria</taxon>
        <taxon>Hyphomicrobiales</taxon>
        <taxon>Chelatococcaceae</taxon>
        <taxon>Chelatococcus</taxon>
    </lineage>
</organism>